<keyword evidence="1" id="KW-0812">Transmembrane</keyword>
<dbReference type="RefSeq" id="WP_089987314.1">
    <property type="nucleotide sequence ID" value="NZ_FMVP01000031.1"/>
</dbReference>
<proteinExistence type="predicted"/>
<accession>A0A1H9SNV9</accession>
<evidence type="ECO:0000256" key="1">
    <source>
        <dbReference type="SAM" id="Phobius"/>
    </source>
</evidence>
<feature type="transmembrane region" description="Helical" evidence="1">
    <location>
        <begin position="199"/>
        <end position="223"/>
    </location>
</feature>
<keyword evidence="1" id="KW-1133">Transmembrane helix</keyword>
<reference evidence="2 3" key="1">
    <citation type="submission" date="2016-10" db="EMBL/GenBank/DDBJ databases">
        <authorList>
            <person name="Varghese N."/>
            <person name="Submissions S."/>
        </authorList>
    </citation>
    <scope>NUCLEOTIDE SEQUENCE [LARGE SCALE GENOMIC DNA]</scope>
    <source>
        <strain evidence="2 3">TC-13</strain>
    </source>
</reference>
<evidence type="ECO:0008006" key="4">
    <source>
        <dbReference type="Google" id="ProtNLM"/>
    </source>
</evidence>
<feature type="transmembrane region" description="Helical" evidence="1">
    <location>
        <begin position="51"/>
        <end position="71"/>
    </location>
</feature>
<comment type="caution">
    <text evidence="2">The sequence shown here is derived from an EMBL/GenBank/DDBJ whole genome shotgun (WGS) entry which is preliminary data.</text>
</comment>
<protein>
    <recommendedName>
        <fullName evidence="4">Flagellar assembly protein FlaJ</fullName>
    </recommendedName>
</protein>
<dbReference type="Proteomes" id="UP000199410">
    <property type="component" value="Unassembled WGS sequence"/>
</dbReference>
<name>A0A1H9SNV9_9BACI</name>
<dbReference type="AlphaFoldDB" id="A0A1H9SNV9"/>
<evidence type="ECO:0000313" key="3">
    <source>
        <dbReference type="Proteomes" id="UP000199410"/>
    </source>
</evidence>
<evidence type="ECO:0000313" key="2">
    <source>
        <dbReference type="EMBL" id="SER86621.1"/>
    </source>
</evidence>
<feature type="transmembrane region" description="Helical" evidence="1">
    <location>
        <begin position="26"/>
        <end position="45"/>
    </location>
</feature>
<organism evidence="2 3">
    <name type="scientific">Lysinibacillus fusiformis</name>
    <dbReference type="NCBI Taxonomy" id="28031"/>
    <lineage>
        <taxon>Bacteria</taxon>
        <taxon>Bacillati</taxon>
        <taxon>Bacillota</taxon>
        <taxon>Bacilli</taxon>
        <taxon>Bacillales</taxon>
        <taxon>Bacillaceae</taxon>
        <taxon>Lysinibacillus</taxon>
    </lineage>
</organism>
<gene>
    <name evidence="2" type="ORF">SAMN02787113_04779</name>
</gene>
<keyword evidence="1" id="KW-0472">Membrane</keyword>
<dbReference type="EMBL" id="FOEL01000031">
    <property type="protein sequence ID" value="SER86621.1"/>
    <property type="molecule type" value="Genomic_DNA"/>
</dbReference>
<sequence length="235" mass="27338">MFNELLKERLLDAHLEFFRKDKKKFLIHRILYAVIVAMLYAMVIMVIKMPIWLIGFPAAFFIGWKFAYLKLLSTKKNIDIKNSFLFPQFLQSFIALLPSSGNVYQTLKATLNYTPDPLDKELIKLIQKIENGNDRNAYLAFADYIGSSEAYMVMNMIYQFSEQGVEKESIQELERYIQNLQENKVDELIQHKMNASDKFGLFPILISLFLVIGFAGVIFMHYMTNVTDALNTMPK</sequence>